<keyword evidence="4" id="KW-0808">Transferase</keyword>
<dbReference type="EMBL" id="LN852704">
    <property type="protein sequence ID" value="CRY93608.1"/>
    <property type="molecule type" value="Genomic_DNA"/>
</dbReference>
<evidence type="ECO:0000256" key="6">
    <source>
        <dbReference type="ARBA" id="ARBA00023315"/>
    </source>
</evidence>
<accession>A0A0H5PVI4</accession>
<dbReference type="Gene3D" id="3.30.559.10">
    <property type="entry name" value="Chloramphenicol acetyltransferase-like domain"/>
    <property type="match status" value="1"/>
</dbReference>
<dbReference type="GO" id="GO:0046677">
    <property type="term" value="P:response to antibiotic"/>
    <property type="evidence" value="ECO:0007669"/>
    <property type="project" value="UniProtKB-KW"/>
</dbReference>
<dbReference type="InterPro" id="IPR001707">
    <property type="entry name" value="Cmp_AcTrfase"/>
</dbReference>
<protein>
    <recommendedName>
        <fullName evidence="3">chloramphenicol O-acetyltransferase</fullName>
        <ecNumber evidence="3">2.3.1.28</ecNumber>
    </recommendedName>
</protein>
<evidence type="ECO:0000256" key="1">
    <source>
        <dbReference type="ARBA" id="ARBA00002150"/>
    </source>
</evidence>
<reference evidence="7" key="1">
    <citation type="submission" date="2015-06" db="EMBL/GenBank/DDBJ databases">
        <authorList>
            <person name="Joergensen T."/>
        </authorList>
    </citation>
    <scope>NUCLEOTIDE SEQUENCE</scope>
    <source>
        <plasmid evidence="7">pRGFK0008</plasmid>
    </source>
</reference>
<dbReference type="AlphaFoldDB" id="A0A0H5PVI4"/>
<evidence type="ECO:0000256" key="4">
    <source>
        <dbReference type="ARBA" id="ARBA00022679"/>
    </source>
</evidence>
<keyword evidence="6" id="KW-0012">Acyltransferase</keyword>
<keyword evidence="7" id="KW-0614">Plasmid</keyword>
<dbReference type="PROSITE" id="PS00100">
    <property type="entry name" value="CAT"/>
    <property type="match status" value="1"/>
</dbReference>
<geneLocation type="plasmid" evidence="7">
    <name>pRGFK0008</name>
</geneLocation>
<dbReference type="SUPFAM" id="SSF52777">
    <property type="entry name" value="CoA-dependent acyltransferases"/>
    <property type="match status" value="1"/>
</dbReference>
<dbReference type="InterPro" id="IPR018372">
    <property type="entry name" value="Chloramphenicol_AcTrfase_AS"/>
</dbReference>
<evidence type="ECO:0000313" key="7">
    <source>
        <dbReference type="EMBL" id="CRY93608.1"/>
    </source>
</evidence>
<dbReference type="PIRSF" id="PIRSF000440">
    <property type="entry name" value="CAT"/>
    <property type="match status" value="1"/>
</dbReference>
<keyword evidence="5" id="KW-0046">Antibiotic resistance</keyword>
<sequence>MMQFTKIDINNWTRKEYFDHYFDNTPCTYSMTVKLDISKLKKDGKKLYPTLLYGVTTILNRHEEFRTALDKNGQVGVFSEMLPCYTIFHKETETFSSIWTEFTADYTEFLQNYQKDIDAYGERKGMFAKPNPPENTFPVSMIPWTRFEGFNLNLKKGYDYLLPIFTFGKYYEDGGKYYIPLSIQVHHAVCDGFHVCRFLDELQDLLNK</sequence>
<evidence type="ECO:0000256" key="5">
    <source>
        <dbReference type="ARBA" id="ARBA00023251"/>
    </source>
</evidence>
<dbReference type="PANTHER" id="PTHR38474">
    <property type="entry name" value="SLR0299 PROTEIN"/>
    <property type="match status" value="1"/>
</dbReference>
<evidence type="ECO:0000256" key="2">
    <source>
        <dbReference type="ARBA" id="ARBA00010571"/>
    </source>
</evidence>
<dbReference type="NCBIfam" id="NF000491">
    <property type="entry name" value="chloram_CatA"/>
    <property type="match status" value="1"/>
</dbReference>
<evidence type="ECO:0000256" key="3">
    <source>
        <dbReference type="ARBA" id="ARBA00013235"/>
    </source>
</evidence>
<organism evidence="7">
    <name type="scientific">uncultured prokaryote</name>
    <dbReference type="NCBI Taxonomy" id="198431"/>
    <lineage>
        <taxon>unclassified sequences</taxon>
        <taxon>environmental samples</taxon>
    </lineage>
</organism>
<dbReference type="GO" id="GO:0008811">
    <property type="term" value="F:chloramphenicol O-acetyltransferase activity"/>
    <property type="evidence" value="ECO:0007669"/>
    <property type="project" value="UniProtKB-EC"/>
</dbReference>
<dbReference type="SMART" id="SM01059">
    <property type="entry name" value="CAT"/>
    <property type="match status" value="1"/>
</dbReference>
<comment type="function">
    <text evidence="1">This enzyme is an effector of chloramphenicol resistance in bacteria.</text>
</comment>
<dbReference type="Pfam" id="PF00302">
    <property type="entry name" value="CAT"/>
    <property type="match status" value="1"/>
</dbReference>
<reference evidence="7" key="2">
    <citation type="submission" date="2015-07" db="EMBL/GenBank/DDBJ databases">
        <title>Plasmids, circular viruses and viroids from rat gut.</title>
        <authorList>
            <person name="Jorgensen T.J."/>
            <person name="Hansen M.A."/>
            <person name="Xu Z."/>
            <person name="Tabak M.A."/>
            <person name="Sorensen S.J."/>
            <person name="Hansen L.H."/>
        </authorList>
    </citation>
    <scope>NUCLEOTIDE SEQUENCE</scope>
    <source>
        <plasmid evidence="7">pRGFK0008</plasmid>
    </source>
</reference>
<proteinExistence type="inferred from homology"/>
<dbReference type="EC" id="2.3.1.28" evidence="3"/>
<name>A0A0H5PVI4_9ZZZZ</name>
<comment type="similarity">
    <text evidence="2">Belongs to the chloramphenicol acetyltransferase family.</text>
</comment>
<dbReference type="InterPro" id="IPR023213">
    <property type="entry name" value="CAT-like_dom_sf"/>
</dbReference>
<dbReference type="PANTHER" id="PTHR38474:SF2">
    <property type="entry name" value="CHLORAMPHENICOL ACETYLTRANSFERASE"/>
    <property type="match status" value="1"/>
</dbReference>